<organism evidence="3 4">
    <name type="scientific">Mobilicoccus pelagius NBRC 104925</name>
    <dbReference type="NCBI Taxonomy" id="1089455"/>
    <lineage>
        <taxon>Bacteria</taxon>
        <taxon>Bacillati</taxon>
        <taxon>Actinomycetota</taxon>
        <taxon>Actinomycetes</taxon>
        <taxon>Micrococcales</taxon>
        <taxon>Dermatophilaceae</taxon>
        <taxon>Mobilicoccus</taxon>
    </lineage>
</organism>
<dbReference type="AlphaFoldDB" id="H5UV13"/>
<dbReference type="GO" id="GO:0016491">
    <property type="term" value="F:oxidoreductase activity"/>
    <property type="evidence" value="ECO:0007669"/>
    <property type="project" value="InterPro"/>
</dbReference>
<protein>
    <submittedName>
        <fullName evidence="3">Dihydroorotate dehydrogenase electron transfer subunit</fullName>
    </submittedName>
</protein>
<name>H5UV13_9MICO</name>
<dbReference type="Proteomes" id="UP000004367">
    <property type="component" value="Unassembled WGS sequence"/>
</dbReference>
<proteinExistence type="predicted"/>
<dbReference type="InterPro" id="IPR050353">
    <property type="entry name" value="PyrK_electron_transfer"/>
</dbReference>
<evidence type="ECO:0000256" key="1">
    <source>
        <dbReference type="SAM" id="MobiDB-lite"/>
    </source>
</evidence>
<dbReference type="Pfam" id="PF10418">
    <property type="entry name" value="DHODB_Fe-S_bind"/>
    <property type="match status" value="1"/>
</dbReference>
<dbReference type="Gene3D" id="2.10.240.10">
    <property type="entry name" value="Dihydroorotate dehydrogenase, electron transfer subunit"/>
    <property type="match status" value="1"/>
</dbReference>
<dbReference type="EMBL" id="BAFE01000089">
    <property type="protein sequence ID" value="GAB49571.1"/>
    <property type="molecule type" value="Genomic_DNA"/>
</dbReference>
<sequence length="378" mass="39034">MTESVPAPTRERGESGVRQVQARVVATRREGAYQYMTFAASGVPGLARPGQFVALTVGGDTSSLLLRRSFSIHAASPASEEGEEDILDLVIAPHAPGTEWITSREVGDVVDLVGPLGRPFPIPREKVSCVLVGGGYGSAALFMLAMALRDRGCHVELVLGAATTDKLFGTYKADRYADAVTITTDDGSEGTKGWVSDVLPEVIERSQAAVVYACGPMAMLESVGRVAAEAGAVSQLAVEEAMACGVGVCMTCVMPVVGNDGLTRMVRSCVEGPVFRGDRLRWDAISGGRCVVPDDAVGAPVPQIPSTPVPGAEEADLAAQTRTAPTDLPQGSPDGPPETAVPDPYAAGTPGETWAGEVTGAPEVDATPGADTTTKGGR</sequence>
<evidence type="ECO:0000259" key="2">
    <source>
        <dbReference type="PROSITE" id="PS51384"/>
    </source>
</evidence>
<dbReference type="PANTHER" id="PTHR43513:SF3">
    <property type="entry name" value="DIHYDROOROTATE DEHYDROGENASE B (NAD(+)), ELECTRON TRANSFER SUBUNIT-RELATED"/>
    <property type="match status" value="1"/>
</dbReference>
<dbReference type="InterPro" id="IPR039261">
    <property type="entry name" value="FNR_nucleotide-bd"/>
</dbReference>
<feature type="region of interest" description="Disordered" evidence="1">
    <location>
        <begin position="295"/>
        <end position="378"/>
    </location>
</feature>
<dbReference type="STRING" id="1089455.MOPEL_130_01780"/>
<accession>H5UV13</accession>
<comment type="caution">
    <text evidence="3">The sequence shown here is derived from an EMBL/GenBank/DDBJ whole genome shotgun (WGS) entry which is preliminary data.</text>
</comment>
<evidence type="ECO:0000313" key="3">
    <source>
        <dbReference type="EMBL" id="GAB49571.1"/>
    </source>
</evidence>
<dbReference type="CDD" id="cd06218">
    <property type="entry name" value="DHOD_e_trans"/>
    <property type="match status" value="1"/>
</dbReference>
<dbReference type="Gene3D" id="3.40.50.80">
    <property type="entry name" value="Nucleotide-binding domain of ferredoxin-NADP reductase (FNR) module"/>
    <property type="match status" value="1"/>
</dbReference>
<dbReference type="InterPro" id="IPR017938">
    <property type="entry name" value="Riboflavin_synthase-like_b-brl"/>
</dbReference>
<dbReference type="eggNOG" id="COG0543">
    <property type="taxonomic scope" value="Bacteria"/>
</dbReference>
<dbReference type="InterPro" id="IPR037117">
    <property type="entry name" value="Dihydroorotate_DH_ele_sf"/>
</dbReference>
<dbReference type="SUPFAM" id="SSF63380">
    <property type="entry name" value="Riboflavin synthase domain-like"/>
    <property type="match status" value="1"/>
</dbReference>
<dbReference type="PROSITE" id="PS51384">
    <property type="entry name" value="FAD_FR"/>
    <property type="match status" value="1"/>
</dbReference>
<keyword evidence="4" id="KW-1185">Reference proteome</keyword>
<dbReference type="Gene3D" id="2.40.30.10">
    <property type="entry name" value="Translation factors"/>
    <property type="match status" value="1"/>
</dbReference>
<evidence type="ECO:0000313" key="4">
    <source>
        <dbReference type="Proteomes" id="UP000004367"/>
    </source>
</evidence>
<dbReference type="PANTHER" id="PTHR43513">
    <property type="entry name" value="DIHYDROOROTATE DEHYDROGENASE B (NAD(+)), ELECTRON TRANSFER SUBUNIT"/>
    <property type="match status" value="1"/>
</dbReference>
<feature type="domain" description="FAD-binding FR-type" evidence="2">
    <location>
        <begin position="17"/>
        <end position="122"/>
    </location>
</feature>
<reference evidence="3 4" key="1">
    <citation type="submission" date="2012-02" db="EMBL/GenBank/DDBJ databases">
        <title>Whole genome shotgun sequence of Mobilicoccus pelagius NBRC 104925.</title>
        <authorList>
            <person name="Yoshida Y."/>
            <person name="Hosoyama A."/>
            <person name="Tsuchikane K."/>
            <person name="Katsumata H."/>
            <person name="Yamazaki S."/>
            <person name="Fujita N."/>
        </authorList>
    </citation>
    <scope>NUCLEOTIDE SEQUENCE [LARGE SCALE GENOMIC DNA]</scope>
    <source>
        <strain evidence="3 4">NBRC 104925</strain>
    </source>
</reference>
<dbReference type="SUPFAM" id="SSF52343">
    <property type="entry name" value="Ferredoxin reductase-like, C-terminal NADP-linked domain"/>
    <property type="match status" value="1"/>
</dbReference>
<dbReference type="InterPro" id="IPR019480">
    <property type="entry name" value="Dihydroorotate_DH_Fe-S-bd"/>
</dbReference>
<gene>
    <name evidence="3" type="primary">pyrK</name>
    <name evidence="3" type="ORF">MOPEL_130_01780</name>
</gene>
<dbReference type="RefSeq" id="WP_009483414.1">
    <property type="nucleotide sequence ID" value="NZ_BAFE01000089.1"/>
</dbReference>
<dbReference type="InterPro" id="IPR017927">
    <property type="entry name" value="FAD-bd_FR_type"/>
</dbReference>